<feature type="domain" description="Cupin type-2" evidence="1">
    <location>
        <begin position="55"/>
        <end position="99"/>
    </location>
</feature>
<dbReference type="SUPFAM" id="SSF51182">
    <property type="entry name" value="RmlC-like cupins"/>
    <property type="match status" value="1"/>
</dbReference>
<dbReference type="Gene3D" id="2.60.120.10">
    <property type="entry name" value="Jelly Rolls"/>
    <property type="match status" value="1"/>
</dbReference>
<dbReference type="Proteomes" id="UP000229497">
    <property type="component" value="Unassembled WGS sequence"/>
</dbReference>
<evidence type="ECO:0000313" key="2">
    <source>
        <dbReference type="EMBL" id="PIQ71464.1"/>
    </source>
</evidence>
<dbReference type="InterPro" id="IPR011051">
    <property type="entry name" value="RmlC_Cupin_sf"/>
</dbReference>
<dbReference type="Pfam" id="PF07883">
    <property type="entry name" value="Cupin_2"/>
    <property type="match status" value="1"/>
</dbReference>
<evidence type="ECO:0000313" key="3">
    <source>
        <dbReference type="Proteomes" id="UP000229497"/>
    </source>
</evidence>
<organism evidence="2 3">
    <name type="scientific">Candidatus Roizmanbacteria bacterium CG11_big_fil_rev_8_21_14_0_20_37_16</name>
    <dbReference type="NCBI Taxonomy" id="1974857"/>
    <lineage>
        <taxon>Bacteria</taxon>
        <taxon>Candidatus Roizmaniibacteriota</taxon>
    </lineage>
</organism>
<reference evidence="2 3" key="1">
    <citation type="submission" date="2017-09" db="EMBL/GenBank/DDBJ databases">
        <title>Depth-based differentiation of microbial function through sediment-hosted aquifers and enrichment of novel symbionts in the deep terrestrial subsurface.</title>
        <authorList>
            <person name="Probst A.J."/>
            <person name="Ladd B."/>
            <person name="Jarett J.K."/>
            <person name="Geller-Mcgrath D.E."/>
            <person name="Sieber C.M."/>
            <person name="Emerson J.B."/>
            <person name="Anantharaman K."/>
            <person name="Thomas B.C."/>
            <person name="Malmstrom R."/>
            <person name="Stieglmeier M."/>
            <person name="Klingl A."/>
            <person name="Woyke T."/>
            <person name="Ryan C.M."/>
            <person name="Banfield J.F."/>
        </authorList>
    </citation>
    <scope>NUCLEOTIDE SEQUENCE [LARGE SCALE GENOMIC DNA]</scope>
    <source>
        <strain evidence="2">CG11_big_fil_rev_8_21_14_0_20_37_16</strain>
    </source>
</reference>
<sequence>MNITSVIEELKKKYPKKRILLNNRQNCTEILCEIDPTSLHPNHSIALAIIDKTITHYHTLSEETYKVVKGVLSLSVDGKKLVLNEGQTFVIKPGLIHEATGNETWVQITSKPGWKQKDHHIVK</sequence>
<dbReference type="InterPro" id="IPR014710">
    <property type="entry name" value="RmlC-like_jellyroll"/>
</dbReference>
<comment type="caution">
    <text evidence="2">The sequence shown here is derived from an EMBL/GenBank/DDBJ whole genome shotgun (WGS) entry which is preliminary data.</text>
</comment>
<proteinExistence type="predicted"/>
<dbReference type="InterPro" id="IPR013096">
    <property type="entry name" value="Cupin_2"/>
</dbReference>
<name>A0A2H0KM53_9BACT</name>
<gene>
    <name evidence="2" type="ORF">COV87_03365</name>
</gene>
<accession>A0A2H0KM53</accession>
<dbReference type="AlphaFoldDB" id="A0A2H0KM53"/>
<protein>
    <recommendedName>
        <fullName evidence="1">Cupin type-2 domain-containing protein</fullName>
    </recommendedName>
</protein>
<dbReference type="EMBL" id="PCVK01000094">
    <property type="protein sequence ID" value="PIQ71464.1"/>
    <property type="molecule type" value="Genomic_DNA"/>
</dbReference>
<evidence type="ECO:0000259" key="1">
    <source>
        <dbReference type="Pfam" id="PF07883"/>
    </source>
</evidence>